<reference evidence="3 4" key="1">
    <citation type="journal article" date="2024" name="Commun. Biol.">
        <title>Comparative genomic analysis of thermophilic fungi reveals convergent evolutionary adaptations and gene losses.</title>
        <authorList>
            <person name="Steindorff A.S."/>
            <person name="Aguilar-Pontes M.V."/>
            <person name="Robinson A.J."/>
            <person name="Andreopoulos B."/>
            <person name="LaButti K."/>
            <person name="Kuo A."/>
            <person name="Mondo S."/>
            <person name="Riley R."/>
            <person name="Otillar R."/>
            <person name="Haridas S."/>
            <person name="Lipzen A."/>
            <person name="Grimwood J."/>
            <person name="Schmutz J."/>
            <person name="Clum A."/>
            <person name="Reid I.D."/>
            <person name="Moisan M.C."/>
            <person name="Butler G."/>
            <person name="Nguyen T.T.M."/>
            <person name="Dewar K."/>
            <person name="Conant G."/>
            <person name="Drula E."/>
            <person name="Henrissat B."/>
            <person name="Hansel C."/>
            <person name="Singer S."/>
            <person name="Hutchinson M.I."/>
            <person name="de Vries R.P."/>
            <person name="Natvig D.O."/>
            <person name="Powell A.J."/>
            <person name="Tsang A."/>
            <person name="Grigoriev I.V."/>
        </authorList>
    </citation>
    <scope>NUCLEOTIDE SEQUENCE [LARGE SCALE GENOMIC DNA]</scope>
    <source>
        <strain evidence="3 4">CBS 620.91</strain>
    </source>
</reference>
<evidence type="ECO:0000313" key="3">
    <source>
        <dbReference type="EMBL" id="KAL1836713.1"/>
    </source>
</evidence>
<protein>
    <submittedName>
        <fullName evidence="3">Uncharacterized protein</fullName>
    </submittedName>
</protein>
<name>A0ABR3V4L0_HUMIN</name>
<proteinExistence type="predicted"/>
<feature type="compositionally biased region" description="Polar residues" evidence="2">
    <location>
        <begin position="45"/>
        <end position="78"/>
    </location>
</feature>
<evidence type="ECO:0000313" key="4">
    <source>
        <dbReference type="Proteomes" id="UP001583172"/>
    </source>
</evidence>
<dbReference type="Proteomes" id="UP001583172">
    <property type="component" value="Unassembled WGS sequence"/>
</dbReference>
<feature type="compositionally biased region" description="Basic and acidic residues" evidence="2">
    <location>
        <begin position="177"/>
        <end position="195"/>
    </location>
</feature>
<keyword evidence="4" id="KW-1185">Reference proteome</keyword>
<evidence type="ECO:0000256" key="1">
    <source>
        <dbReference type="SAM" id="Coils"/>
    </source>
</evidence>
<feature type="compositionally biased region" description="Low complexity" evidence="2">
    <location>
        <begin position="137"/>
        <end position="150"/>
    </location>
</feature>
<feature type="region of interest" description="Disordered" evidence="2">
    <location>
        <begin position="99"/>
        <end position="195"/>
    </location>
</feature>
<dbReference type="EMBL" id="JAZGSY010000375">
    <property type="protein sequence ID" value="KAL1836713.1"/>
    <property type="molecule type" value="Genomic_DNA"/>
</dbReference>
<keyword evidence="1" id="KW-0175">Coiled coil</keyword>
<sequence length="604" mass="67146">MSSRITRSSAKREYHPESSWRMVEGGENDSFDTSILHDEEEFIVSSGSQPTGSQSFSIGDSQPFSIGGSQPWSVGGSQEDNLETFLSRAEEDERVLLRTPFRPSIPSSVRQSTRDEFLQPHVPEPEFYMPKVDVETPGRPTTRSTAATRAFDPQPPPSSPPRIRHRQGGGKRGAGSSEKDEYSREDEIRPPIDRPMSRATTSLIAITLDALRYAAGVLGLSLGYLQKPLAILLSLYIALGGFIILQNMVTQSITAAVSPICRVPGVSYLGLPFCPAPRPSPGRQGKDGAGRGPVELDKLVEVQGQFEQVLEKAAHGVSLPMEMKRSEASIRDLRTMVRYSNLRDREELVLEFDNFIVTAGAAADELQQFNTHVGSAVDWVISMNRWTSRHLDTLESEAGRNENGLIGAWTNWLFAPFQPATFSERHLLGRYIEHATLVSDKIAALILEAQGVLRTLSKAEGQLGVIHDLVTRTQKTVQSRKDEILWTLWTLIGANNRRLENLNSQLSLLRRVDAQRVDAVRQVSDLITELQQIKAALGDLRDRLVEPALVHDIVDVPLSVHIETINRGVERLEAARKRIRVVENERIRAVLARGKGDERLLEQA</sequence>
<feature type="coiled-coil region" evidence="1">
    <location>
        <begin position="523"/>
        <end position="585"/>
    </location>
</feature>
<evidence type="ECO:0000256" key="2">
    <source>
        <dbReference type="SAM" id="MobiDB-lite"/>
    </source>
</evidence>
<accession>A0ABR3V4L0</accession>
<organism evidence="3 4">
    <name type="scientific">Humicola insolens</name>
    <name type="common">Soft-rot fungus</name>
    <dbReference type="NCBI Taxonomy" id="85995"/>
    <lineage>
        <taxon>Eukaryota</taxon>
        <taxon>Fungi</taxon>
        <taxon>Dikarya</taxon>
        <taxon>Ascomycota</taxon>
        <taxon>Pezizomycotina</taxon>
        <taxon>Sordariomycetes</taxon>
        <taxon>Sordariomycetidae</taxon>
        <taxon>Sordariales</taxon>
        <taxon>Chaetomiaceae</taxon>
        <taxon>Mycothermus</taxon>
    </lineage>
</organism>
<gene>
    <name evidence="3" type="ORF">VTJ49DRAFT_4739</name>
</gene>
<feature type="region of interest" description="Disordered" evidence="2">
    <location>
        <begin position="1"/>
        <end position="78"/>
    </location>
</feature>
<comment type="caution">
    <text evidence="3">The sequence shown here is derived from an EMBL/GenBank/DDBJ whole genome shotgun (WGS) entry which is preliminary data.</text>
</comment>